<dbReference type="Pfam" id="PF16012">
    <property type="entry name" value="DUF4780"/>
    <property type="match status" value="1"/>
</dbReference>
<accession>A0ABP1NRR7</accession>
<feature type="compositionally biased region" description="Basic residues" evidence="1">
    <location>
        <begin position="20"/>
        <end position="29"/>
    </location>
</feature>
<evidence type="ECO:0000256" key="1">
    <source>
        <dbReference type="SAM" id="MobiDB-lite"/>
    </source>
</evidence>
<feature type="domain" description="DUF4780" evidence="2">
    <location>
        <begin position="245"/>
        <end position="411"/>
    </location>
</feature>
<dbReference type="EMBL" id="CAXAJV020001293">
    <property type="protein sequence ID" value="CAL7943735.1"/>
    <property type="molecule type" value="Genomic_DNA"/>
</dbReference>
<reference evidence="3 4" key="1">
    <citation type="submission" date="2024-08" db="EMBL/GenBank/DDBJ databases">
        <authorList>
            <person name="Will J Nash"/>
            <person name="Angela Man"/>
            <person name="Seanna McTaggart"/>
            <person name="Kendall Baker"/>
            <person name="Tom Barker"/>
            <person name="Leah Catchpole"/>
            <person name="Alex Durrant"/>
            <person name="Karim Gharbi"/>
            <person name="Naomi Irish"/>
            <person name="Gemy Kaithakottil"/>
            <person name="Debby Ku"/>
            <person name="Aaliyah Providence"/>
            <person name="Felix Shaw"/>
            <person name="David Swarbreck"/>
            <person name="Chris Watkins"/>
            <person name="Ann M. McCartney"/>
            <person name="Giulio Formenti"/>
            <person name="Alice Mouton"/>
            <person name="Noel Vella"/>
            <person name="Bjorn M von Reumont"/>
            <person name="Adriana Vella"/>
            <person name="Wilfried Haerty"/>
        </authorList>
    </citation>
    <scope>NUCLEOTIDE SEQUENCE [LARGE SCALE GENOMIC DNA]</scope>
</reference>
<sequence>MLVGTNMEFNEINQQCYNSTKKKKKKKNKAMTAGKPAEPIGNSSTMAWFPYEENLWDIDKTEDHIVTETTADFADTSNKRIHSGATSRKFWKARLNLQVNSKTMNTTSVTTDDSRKTWRENGWQGSSSGYQSVQTRETNTRHLKWNLRSAGPVLKQPKKRTQVDNHSPLQATSRTVIYNDKATDNSENAGNEQFSSNNQLLQTRESNGRGIIRTRSPDESVSAQSNAKKYKIYPAPIDLRAAIIGGRKMCIIPTTYPEISLTFKQAQKIEQALCEALDNIPKERPVPRFEGWRYEEGAISITCKDAAAKTWLREIVADIKPWEGASFTVYDGFPKIKRMATAIRGPIVETEVILERLKRQNPGLRTHLWKVFKRKEGTEVIHLVLGVDVLSYEKLKEADFVAFVGLSRALFREIQTGRTELHDTVRIDQTVAAVASVAVDETDEMSGMAKTTEAPKMLEADVTVETVAVVKSESAEINETKETFKTLESGTIAGMVIKVKPELIKTSVKPLKIIRASKGHKEDKISETVTESEAELSEMGIEPVEMTGITEMSRQVEPDTLVETVGKVKTELAEIDEMSKTIKPDSIAETVTKVKPELVETAIGSITTAGSVTMARIDGTAEMSKMLKLNTISETVAKVELKLEKTVVGPIEVSKTTEESTIHEADNVAETAAKVRQQLDETAVGLIGVVETLGTTGNTEESTALEIDTIAEVPAKIKPELAETIVETVETT</sequence>
<proteinExistence type="predicted"/>
<dbReference type="InterPro" id="IPR031961">
    <property type="entry name" value="DUF4780"/>
</dbReference>
<evidence type="ECO:0000259" key="2">
    <source>
        <dbReference type="Pfam" id="PF16012"/>
    </source>
</evidence>
<protein>
    <recommendedName>
        <fullName evidence="2">DUF4780 domain-containing protein</fullName>
    </recommendedName>
</protein>
<gene>
    <name evidence="3" type="ORF">XYLVIOL_LOCUS6261</name>
</gene>
<evidence type="ECO:0000313" key="3">
    <source>
        <dbReference type="EMBL" id="CAL7943735.1"/>
    </source>
</evidence>
<dbReference type="Proteomes" id="UP001642520">
    <property type="component" value="Unassembled WGS sequence"/>
</dbReference>
<feature type="region of interest" description="Disordered" evidence="1">
    <location>
        <begin position="19"/>
        <end position="39"/>
    </location>
</feature>
<organism evidence="3 4">
    <name type="scientific">Xylocopa violacea</name>
    <name type="common">Violet carpenter bee</name>
    <name type="synonym">Apis violacea</name>
    <dbReference type="NCBI Taxonomy" id="135666"/>
    <lineage>
        <taxon>Eukaryota</taxon>
        <taxon>Metazoa</taxon>
        <taxon>Ecdysozoa</taxon>
        <taxon>Arthropoda</taxon>
        <taxon>Hexapoda</taxon>
        <taxon>Insecta</taxon>
        <taxon>Pterygota</taxon>
        <taxon>Neoptera</taxon>
        <taxon>Endopterygota</taxon>
        <taxon>Hymenoptera</taxon>
        <taxon>Apocrita</taxon>
        <taxon>Aculeata</taxon>
        <taxon>Apoidea</taxon>
        <taxon>Anthophila</taxon>
        <taxon>Apidae</taxon>
        <taxon>Xylocopa</taxon>
        <taxon>Xylocopa</taxon>
    </lineage>
</organism>
<feature type="compositionally biased region" description="Polar residues" evidence="1">
    <location>
        <begin position="123"/>
        <end position="135"/>
    </location>
</feature>
<feature type="region of interest" description="Disordered" evidence="1">
    <location>
        <begin position="106"/>
        <end position="135"/>
    </location>
</feature>
<name>A0ABP1NRR7_XYLVO</name>
<keyword evidence="4" id="KW-1185">Reference proteome</keyword>
<comment type="caution">
    <text evidence="3">The sequence shown here is derived from an EMBL/GenBank/DDBJ whole genome shotgun (WGS) entry which is preliminary data.</text>
</comment>
<evidence type="ECO:0000313" key="4">
    <source>
        <dbReference type="Proteomes" id="UP001642520"/>
    </source>
</evidence>